<evidence type="ECO:0000256" key="4">
    <source>
        <dbReference type="ARBA" id="ARBA00022801"/>
    </source>
</evidence>
<dbReference type="CDD" id="cd00433">
    <property type="entry name" value="Peptidase_M17"/>
    <property type="match status" value="1"/>
</dbReference>
<evidence type="ECO:0000313" key="8">
    <source>
        <dbReference type="Proteomes" id="UP001589789"/>
    </source>
</evidence>
<dbReference type="Proteomes" id="UP001589789">
    <property type="component" value="Unassembled WGS sequence"/>
</dbReference>
<keyword evidence="2" id="KW-0031">Aminopeptidase</keyword>
<comment type="similarity">
    <text evidence="1">Belongs to the peptidase M17 family.</text>
</comment>
<dbReference type="PRINTS" id="PR00481">
    <property type="entry name" value="LAMNOPPTDASE"/>
</dbReference>
<organism evidence="7 8">
    <name type="scientific">Muricoccus vinaceus</name>
    <dbReference type="NCBI Taxonomy" id="424704"/>
    <lineage>
        <taxon>Bacteria</taxon>
        <taxon>Pseudomonadati</taxon>
        <taxon>Pseudomonadota</taxon>
        <taxon>Alphaproteobacteria</taxon>
        <taxon>Acetobacterales</taxon>
        <taxon>Roseomonadaceae</taxon>
        <taxon>Muricoccus</taxon>
    </lineage>
</organism>
<dbReference type="InterPro" id="IPR011356">
    <property type="entry name" value="Leucine_aapep/pepB"/>
</dbReference>
<dbReference type="EMBL" id="JBHLVZ010000060">
    <property type="protein sequence ID" value="MFC0387348.1"/>
    <property type="molecule type" value="Genomic_DNA"/>
</dbReference>
<dbReference type="InterPro" id="IPR000819">
    <property type="entry name" value="Peptidase_M17_C"/>
</dbReference>
<evidence type="ECO:0000259" key="6">
    <source>
        <dbReference type="Pfam" id="PF00883"/>
    </source>
</evidence>
<dbReference type="SUPFAM" id="SSF53187">
    <property type="entry name" value="Zn-dependent exopeptidases"/>
    <property type="match status" value="1"/>
</dbReference>
<comment type="caution">
    <text evidence="7">The sequence shown here is derived from an EMBL/GenBank/DDBJ whole genome shotgun (WGS) entry which is preliminary data.</text>
</comment>
<dbReference type="Pfam" id="PF00883">
    <property type="entry name" value="Peptidase_M17"/>
    <property type="match status" value="1"/>
</dbReference>
<feature type="domain" description="Cytosol aminopeptidase" evidence="6">
    <location>
        <begin position="168"/>
        <end position="486"/>
    </location>
</feature>
<sequence length="496" mass="51605">MLKLRLTELPRGRHPVAFPAVPGEALPPAYAPAAAVARFDAARLNGPWGEALRLDGVLGRRTAWLVGAGPPRPLRLEAAGALAVASMSTEREDKDAQPVRHAVIDARGLDPASVGQLAMGAGMRGHRLPDLRTGPRRGLRRLDLLVDDAGAAAPELARVEAVLRGVGLARDLAAEPANRLTPTSFADRLLGLRKHGIEVVVHGRDWLERHGYGALLAVGQGSAHPPRLVVLRWAGAGGGSPVAFVGKGITFDTGGISIKPAKGMEAMKGDMAGAAACAGAILALALRRSPAPAIAVLAIAENATGATSYRPGDVLRTASGRTVEVVDTDAEGRLVLADALHHARGLAPRAMIDLATLTGSIVSALGHHRAGLFGNDDPLRDACMAAGDAVGEPLWPMPIGERHRSDLDSAIADLRHCLPPGGGGPGWAGKFLPDACQAAAFLREFAGRDIPWAHLDIAGMDLREEGVEGGAYPLPPGPSGFGVRLLDRLVADRFET</sequence>
<evidence type="ECO:0000256" key="3">
    <source>
        <dbReference type="ARBA" id="ARBA00022670"/>
    </source>
</evidence>
<keyword evidence="4" id="KW-0378">Hydrolase</keyword>
<gene>
    <name evidence="7" type="ORF">ACFFIC_17615</name>
</gene>
<keyword evidence="5" id="KW-0464">Manganese</keyword>
<keyword evidence="8" id="KW-1185">Reference proteome</keyword>
<protein>
    <submittedName>
        <fullName evidence="7">M17 family metallopeptidase</fullName>
    </submittedName>
</protein>
<dbReference type="PANTHER" id="PTHR11963:SF23">
    <property type="entry name" value="CYTOSOL AMINOPEPTIDASE"/>
    <property type="match status" value="1"/>
</dbReference>
<reference evidence="7 8" key="1">
    <citation type="submission" date="2024-09" db="EMBL/GenBank/DDBJ databases">
        <authorList>
            <person name="Sun Q."/>
            <person name="Mori K."/>
        </authorList>
    </citation>
    <scope>NUCLEOTIDE SEQUENCE [LARGE SCALE GENOMIC DNA]</scope>
    <source>
        <strain evidence="7 8">CCM 7468</strain>
    </source>
</reference>
<dbReference type="RefSeq" id="WP_377052701.1">
    <property type="nucleotide sequence ID" value="NZ_JBHLVZ010000060.1"/>
</dbReference>
<accession>A0ABV6IUQ3</accession>
<proteinExistence type="inferred from homology"/>
<dbReference type="PANTHER" id="PTHR11963">
    <property type="entry name" value="LEUCINE AMINOPEPTIDASE-RELATED"/>
    <property type="match status" value="1"/>
</dbReference>
<evidence type="ECO:0000256" key="2">
    <source>
        <dbReference type="ARBA" id="ARBA00022438"/>
    </source>
</evidence>
<keyword evidence="3" id="KW-0645">Protease</keyword>
<evidence type="ECO:0000256" key="1">
    <source>
        <dbReference type="ARBA" id="ARBA00009528"/>
    </source>
</evidence>
<evidence type="ECO:0000313" key="7">
    <source>
        <dbReference type="EMBL" id="MFC0387348.1"/>
    </source>
</evidence>
<dbReference type="Gene3D" id="3.40.630.10">
    <property type="entry name" value="Zn peptidases"/>
    <property type="match status" value="1"/>
</dbReference>
<evidence type="ECO:0000256" key="5">
    <source>
        <dbReference type="ARBA" id="ARBA00023211"/>
    </source>
</evidence>
<name>A0ABV6IUQ3_9PROT</name>